<dbReference type="OrthoDB" id="338622at2759"/>
<feature type="region of interest" description="Disordered" evidence="1">
    <location>
        <begin position="83"/>
        <end position="143"/>
    </location>
</feature>
<dbReference type="InterPro" id="IPR001680">
    <property type="entry name" value="WD40_rpt"/>
</dbReference>
<protein>
    <submittedName>
        <fullName evidence="2">Uncharacterized protein</fullName>
    </submittedName>
</protein>
<proteinExistence type="predicted"/>
<evidence type="ECO:0000256" key="1">
    <source>
        <dbReference type="SAM" id="MobiDB-lite"/>
    </source>
</evidence>
<evidence type="ECO:0000313" key="3">
    <source>
        <dbReference type="Proteomes" id="UP000284842"/>
    </source>
</evidence>
<dbReference type="SMART" id="SM00320">
    <property type="entry name" value="WD40"/>
    <property type="match status" value="2"/>
</dbReference>
<dbReference type="STRING" id="181874.A0A409YM02"/>
<evidence type="ECO:0000313" key="2">
    <source>
        <dbReference type="EMBL" id="PPR04097.1"/>
    </source>
</evidence>
<comment type="caution">
    <text evidence="2">The sequence shown here is derived from an EMBL/GenBank/DDBJ whole genome shotgun (WGS) entry which is preliminary data.</text>
</comment>
<dbReference type="InterPro" id="IPR011044">
    <property type="entry name" value="Quino_amine_DH_bsu"/>
</dbReference>
<feature type="compositionally biased region" description="Basic and acidic residues" evidence="1">
    <location>
        <begin position="166"/>
        <end position="186"/>
    </location>
</feature>
<dbReference type="PANTHER" id="PTHR44099">
    <property type="entry name" value="RABCONNECTIN-3B, ISOFORM A"/>
    <property type="match status" value="1"/>
</dbReference>
<organism evidence="2 3">
    <name type="scientific">Panaeolus cyanescens</name>
    <dbReference type="NCBI Taxonomy" id="181874"/>
    <lineage>
        <taxon>Eukaryota</taxon>
        <taxon>Fungi</taxon>
        <taxon>Dikarya</taxon>
        <taxon>Basidiomycota</taxon>
        <taxon>Agaricomycotina</taxon>
        <taxon>Agaricomycetes</taxon>
        <taxon>Agaricomycetidae</taxon>
        <taxon>Agaricales</taxon>
        <taxon>Agaricineae</taxon>
        <taxon>Galeropsidaceae</taxon>
        <taxon>Panaeolus</taxon>
    </lineage>
</organism>
<keyword evidence="3" id="KW-1185">Reference proteome</keyword>
<dbReference type="Gene3D" id="2.130.10.10">
    <property type="entry name" value="YVTN repeat-like/Quinoprotein amine dehydrogenase"/>
    <property type="match status" value="2"/>
</dbReference>
<name>A0A409YM02_9AGAR</name>
<sequence length="1391" mass="152221">MTSTSSNLFNFALTLPNVLLGSQNEGQGGSSGINTPNVPMSVVAKWGSISQQSISEASRGGIFCGAMDGSIYAFCPQPLSSTPGADSSKEVFPVSRPIPSGASSRTSSSQPITRPASSNSVTHPLSPTFHMTARPRVVSGLTTEPVEAPKNYVDFEDEPHKLKDILKGRAPREKQHPSDSASEKSNKNSTPQVSADKRKSMPPKSLLSFAKPTHASTPVSVRSSASFAGDSKPLQPEDVQQSWLLLYRLLPSLPNFASRITSIQILDDSFAAILVETGVIYVVSVRDGISVCSYDLTDAGTPGSISGEATKALEIWSWTSLSTRILQLKNQPTTFLIATGTLDTSTMSGDGMSELSQSVVLEFITTASDPILAQVGHWDFTGSPHGHDTIIRAHGEDELQLFCIDHEGHLLTRDLAERPDAPPSVSMSPSDSIVHHHVHLSIPNPFKAMTSRSSENLIAPSPPSPKELTLEISDPRDLGPLIPSPNVAGLQTIRTDDAVLGLVWSDSVFIVFEIRNEVLLILFTLDLVNVKQAIWIDRITFSIAFDTKVEIFRLHHTDADNDAIPVGQSSSGTSNVMPELVRSVNVEPYDAIELWHDCLMIATSTHNIHKLIVYPLSESDESQCPYRLPTVIYNFGSSDTALKCTSALPLDAERVVHGYSDGRLRQHSLRQLLENTADTPASMTPQRVSNPPLDGYLVGLHVVRNPRTRENLIVGGADDGSVVLWSTNTFQVVARWNLFVTPLAQVVQFVDESSSPLRGCALCVSQDGTIAVIVIDGPHFLYLIPGSPSPLKRICMGGNNLLLIYANKRARLWDSQTKELWRSMGDDKAEEMLAQGGWRQLDINVDRCLPLSSMAPISPVSHSVAAASTLRFDLEKFIVDSVAVTKTISTSKNEIKEILSTLESLRQTLSMLLTPGLNEAIDSICYDRLKVYRSSASVGYSSPHFSTLYPIKNPVEAWRISGKATAFRALGIIATLRAMSLFEDLTEPANLVVMFYSTSLQNYVGSSYQPPCLEFLGKLWFEASVELRQSIRTLFDASVSALSDEEAVKITEVWQHQVPALQPEAEKETTTAALGLFICGCVASEKYSLLSTNALTDISKSISLYLHDEKSIYRVLAIDLCSRGFHVWQHYIDSLEILRSLIMLATNMKKDGISAQNVAAQARQSVLSIASNNMPLLMSTLCLDILSPPTVEHRRSVLQIVAFLVRKRPYVLQSHLPRLMEAVVKSLDPNSTSNRDLILDSATEIIGFVVKTFPSVDFHMASQRLAVGTNEGAIIMYDLKTAIRLYVLEGHKKPITACSFSPDGRRLVTLSLKESVLLVWKVGTSFVSFFNPGAPPRQGHGGSQPFKTLNFGIGPDSEITTAETLDLVRVEWVAERTVRIMIRQNVFTFST</sequence>
<dbReference type="SUPFAM" id="SSF48371">
    <property type="entry name" value="ARM repeat"/>
    <property type="match status" value="1"/>
</dbReference>
<gene>
    <name evidence="2" type="ORF">CVT24_010670</name>
</gene>
<dbReference type="GO" id="GO:0005737">
    <property type="term" value="C:cytoplasm"/>
    <property type="evidence" value="ECO:0007669"/>
    <property type="project" value="TreeGrafter"/>
</dbReference>
<dbReference type="InParanoid" id="A0A409YM02"/>
<reference evidence="2 3" key="1">
    <citation type="journal article" date="2018" name="Evol. Lett.">
        <title>Horizontal gene cluster transfer increased hallucinogenic mushroom diversity.</title>
        <authorList>
            <person name="Reynolds H.T."/>
            <person name="Vijayakumar V."/>
            <person name="Gluck-Thaler E."/>
            <person name="Korotkin H.B."/>
            <person name="Matheny P.B."/>
            <person name="Slot J.C."/>
        </authorList>
    </citation>
    <scope>NUCLEOTIDE SEQUENCE [LARGE SCALE GENOMIC DNA]</scope>
    <source>
        <strain evidence="2 3">2629</strain>
    </source>
</reference>
<dbReference type="Proteomes" id="UP000284842">
    <property type="component" value="Unassembled WGS sequence"/>
</dbReference>
<dbReference type="EMBL" id="NHTK01000994">
    <property type="protein sequence ID" value="PPR04097.1"/>
    <property type="molecule type" value="Genomic_DNA"/>
</dbReference>
<dbReference type="PANTHER" id="PTHR44099:SF4">
    <property type="entry name" value="RABCONNECTIN-3B, ISOFORM A"/>
    <property type="match status" value="1"/>
</dbReference>
<dbReference type="Pfam" id="PF00400">
    <property type="entry name" value="WD40"/>
    <property type="match status" value="1"/>
</dbReference>
<dbReference type="InterPro" id="IPR049916">
    <property type="entry name" value="WDR72-like"/>
</dbReference>
<dbReference type="InterPro" id="IPR016024">
    <property type="entry name" value="ARM-type_fold"/>
</dbReference>
<feature type="compositionally biased region" description="Polar residues" evidence="1">
    <location>
        <begin position="101"/>
        <end position="125"/>
    </location>
</feature>
<accession>A0A409YM02</accession>
<dbReference type="InterPro" id="IPR015943">
    <property type="entry name" value="WD40/YVTN_repeat-like_dom_sf"/>
</dbReference>
<feature type="region of interest" description="Disordered" evidence="1">
    <location>
        <begin position="166"/>
        <end position="213"/>
    </location>
</feature>
<dbReference type="SUPFAM" id="SSF50969">
    <property type="entry name" value="YVTN repeat-like/Quinoprotein amine dehydrogenase"/>
    <property type="match status" value="1"/>
</dbReference>